<reference evidence="8" key="1">
    <citation type="submission" date="2020-05" db="UniProtKB">
        <authorList>
            <consortium name="EnsemblMetazoa"/>
        </authorList>
    </citation>
    <scope>IDENTIFICATION</scope>
    <source>
        <strain evidence="8">USDA</strain>
    </source>
</reference>
<protein>
    <recommendedName>
        <fullName evidence="7">Membrane insertase YidC/Oxa/ALB C-terminal domain-containing protein</fullName>
    </recommendedName>
</protein>
<evidence type="ECO:0000256" key="3">
    <source>
        <dbReference type="ARBA" id="ARBA00022989"/>
    </source>
</evidence>
<dbReference type="VEuPathDB" id="VectorBase:SCAU015990"/>
<feature type="compositionally biased region" description="Polar residues" evidence="6">
    <location>
        <begin position="374"/>
        <end position="384"/>
    </location>
</feature>
<dbReference type="OrthoDB" id="2148490at2759"/>
<dbReference type="EnsemblMetazoa" id="SCAU015990-RA">
    <property type="protein sequence ID" value="SCAU015990-PA"/>
    <property type="gene ID" value="SCAU015990"/>
</dbReference>
<dbReference type="GO" id="GO:0005743">
    <property type="term" value="C:mitochondrial inner membrane"/>
    <property type="evidence" value="ECO:0007669"/>
    <property type="project" value="TreeGrafter"/>
</dbReference>
<dbReference type="KEGG" id="scac:106092409"/>
<accession>A0A1I8QCZ7</accession>
<feature type="compositionally biased region" description="Basic and acidic residues" evidence="6">
    <location>
        <begin position="385"/>
        <end position="399"/>
    </location>
</feature>
<feature type="region of interest" description="Disordered" evidence="6">
    <location>
        <begin position="365"/>
        <end position="399"/>
    </location>
</feature>
<sequence>MNHFIRGIVNTRTFVHFKNATQLDCVGARLKRNFGSLSARQALTQNQLNNVKSAHNANTRRNNSTTVVGVESSEAVSSVDLGFFASVYQSLSTSTPVHYMQQGLIEIHDFTGLPWWLSIVASTFLFRSLVTLPLTIYQHKITARIEKISLEMPAIVEELKREAAVAMKKFKWTEKQTKLVYQRSIRKQWNKLVVRDNCHPAKTFIVLWGQIPLWIFQSMALRNMINMMPDPTSLQAQIVVTEMTIGGFGWIPNLTVVDSSYILPVALGLINLGIIEIQSMLRNRPSTRFQNIITNVFRGLSLCMVPVACSVPSGLTVYWVASSTYGLVQNLILASPRVKRSLGIPKTKSELENPYENLWTKMKQRTGLEKSSSKESAISQTIAHKSSDNESKSKESRRK</sequence>
<evidence type="ECO:0000259" key="7">
    <source>
        <dbReference type="Pfam" id="PF02096"/>
    </source>
</evidence>
<dbReference type="InterPro" id="IPR001708">
    <property type="entry name" value="YidC/ALB3/OXA1/COX18"/>
</dbReference>
<evidence type="ECO:0000313" key="8">
    <source>
        <dbReference type="EnsemblMetazoa" id="SCAU015990-PA"/>
    </source>
</evidence>
<dbReference type="GO" id="GO:0032977">
    <property type="term" value="F:membrane insertase activity"/>
    <property type="evidence" value="ECO:0007669"/>
    <property type="project" value="InterPro"/>
</dbReference>
<feature type="domain" description="Membrane insertase YidC/Oxa/ALB C-terminal" evidence="7">
    <location>
        <begin position="115"/>
        <end position="333"/>
    </location>
</feature>
<evidence type="ECO:0000256" key="2">
    <source>
        <dbReference type="ARBA" id="ARBA00022692"/>
    </source>
</evidence>
<dbReference type="AlphaFoldDB" id="A0A1I8QCZ7"/>
<keyword evidence="9" id="KW-1185">Reference proteome</keyword>
<organism evidence="8 9">
    <name type="scientific">Stomoxys calcitrans</name>
    <name type="common">Stable fly</name>
    <name type="synonym">Conops calcitrans</name>
    <dbReference type="NCBI Taxonomy" id="35570"/>
    <lineage>
        <taxon>Eukaryota</taxon>
        <taxon>Metazoa</taxon>
        <taxon>Ecdysozoa</taxon>
        <taxon>Arthropoda</taxon>
        <taxon>Hexapoda</taxon>
        <taxon>Insecta</taxon>
        <taxon>Pterygota</taxon>
        <taxon>Neoptera</taxon>
        <taxon>Endopterygota</taxon>
        <taxon>Diptera</taxon>
        <taxon>Brachycera</taxon>
        <taxon>Muscomorpha</taxon>
        <taxon>Muscoidea</taxon>
        <taxon>Muscidae</taxon>
        <taxon>Stomoxys</taxon>
    </lineage>
</organism>
<keyword evidence="2 5" id="KW-0812">Transmembrane</keyword>
<dbReference type="STRING" id="35570.A0A1I8QCZ7"/>
<evidence type="ECO:0000256" key="5">
    <source>
        <dbReference type="RuleBase" id="RU003945"/>
    </source>
</evidence>
<dbReference type="CDD" id="cd20069">
    <property type="entry name" value="5TM_Oxa1-like"/>
    <property type="match status" value="1"/>
</dbReference>
<dbReference type="GO" id="GO:0033617">
    <property type="term" value="P:mitochondrial respiratory chain complex IV assembly"/>
    <property type="evidence" value="ECO:0007669"/>
    <property type="project" value="TreeGrafter"/>
</dbReference>
<comment type="similarity">
    <text evidence="5">Belongs to the OXA1/ALB3/YidC family.</text>
</comment>
<keyword evidence="4" id="KW-0472">Membrane</keyword>
<name>A0A1I8QCZ7_STOCA</name>
<dbReference type="InterPro" id="IPR028055">
    <property type="entry name" value="YidC/Oxa/ALB_C"/>
</dbReference>
<gene>
    <name evidence="8" type="primary">106092409</name>
</gene>
<keyword evidence="3" id="KW-1133">Transmembrane helix</keyword>
<evidence type="ECO:0000313" key="9">
    <source>
        <dbReference type="Proteomes" id="UP000095300"/>
    </source>
</evidence>
<comment type="subcellular location">
    <subcellularLocation>
        <location evidence="1 5">Membrane</location>
        <topology evidence="1 5">Multi-pass membrane protein</topology>
    </subcellularLocation>
</comment>
<evidence type="ECO:0000256" key="4">
    <source>
        <dbReference type="ARBA" id="ARBA00023136"/>
    </source>
</evidence>
<evidence type="ECO:0000256" key="6">
    <source>
        <dbReference type="SAM" id="MobiDB-lite"/>
    </source>
</evidence>
<dbReference type="PANTHER" id="PTHR12428:SF65">
    <property type="entry name" value="CYTOCHROME C OXIDASE ASSEMBLY PROTEIN COX18, MITOCHONDRIAL"/>
    <property type="match status" value="1"/>
</dbReference>
<proteinExistence type="inferred from homology"/>
<dbReference type="PANTHER" id="PTHR12428">
    <property type="entry name" value="OXA1"/>
    <property type="match status" value="1"/>
</dbReference>
<dbReference type="GO" id="GO:0032979">
    <property type="term" value="P:protein insertion into mitochondrial inner membrane from matrix"/>
    <property type="evidence" value="ECO:0007669"/>
    <property type="project" value="TreeGrafter"/>
</dbReference>
<dbReference type="Proteomes" id="UP000095300">
    <property type="component" value="Unassembled WGS sequence"/>
</dbReference>
<dbReference type="Pfam" id="PF02096">
    <property type="entry name" value="60KD_IMP"/>
    <property type="match status" value="1"/>
</dbReference>
<evidence type="ECO:0000256" key="1">
    <source>
        <dbReference type="ARBA" id="ARBA00004141"/>
    </source>
</evidence>